<comment type="caution">
    <text evidence="2">The sequence shown here is derived from an EMBL/GenBank/DDBJ whole genome shotgun (WGS) entry which is preliminary data.</text>
</comment>
<evidence type="ECO:0000313" key="2">
    <source>
        <dbReference type="EMBL" id="PAV17135.1"/>
    </source>
</evidence>
<dbReference type="OrthoDB" id="1259151at2759"/>
<sequence>MSGHHHRTHVLDLPSDVFIAIFSYLPFGSLYALLLTCKHTGELVTEFGWTVYLQSHKRVSYSLSLTENVWNAMSRVRYSTLADHNWSHMKFVARPLSSSWDGKLLPVIAITRTRLVVAAGSRLHVYSFKCASHSSDPPVIIPEGVYVIDRGVAHSNVNETPKAEHDISGLAFLPDEGRDRLMLAGFADGHVMRIILPENAESSELGALKLEGLYVGGDAIRGLSASGSLAFTLSNSGNGILSDTSSTACSSINVDKKSWSTYLSGPSNGSPFVAIGTSSRTPLAVYSIDQTTVNTVPEAYLSFAHREARASLDPIPSAVYGISGVPLSFPGDPGKTIVSGWFDGRLRIYDLRSPPRGTVIVHPGNNQQTRTLAPIMTLSDPWAAESIYTVSVGGGPGTIIGAGAARHSVVAFWDVRSPRSGWSVHAPGNDASPVYTLALEGSRAFGATQSRAFVLDFGEGAGKETYPPIERIRRRLDGSLKTLDGLHYEVTKYLHRNPMART</sequence>
<reference evidence="2 3" key="1">
    <citation type="journal article" date="2017" name="Mol. Ecol.">
        <title>Comparative and population genomic landscape of Phellinus noxius: A hypervariable fungus causing root rot in trees.</title>
        <authorList>
            <person name="Chung C.L."/>
            <person name="Lee T.J."/>
            <person name="Akiba M."/>
            <person name="Lee H.H."/>
            <person name="Kuo T.H."/>
            <person name="Liu D."/>
            <person name="Ke H.M."/>
            <person name="Yokoi T."/>
            <person name="Roa M.B."/>
            <person name="Lu M.J."/>
            <person name="Chang Y.Y."/>
            <person name="Ann P.J."/>
            <person name="Tsai J.N."/>
            <person name="Chen C.Y."/>
            <person name="Tzean S.S."/>
            <person name="Ota Y."/>
            <person name="Hattori T."/>
            <person name="Sahashi N."/>
            <person name="Liou R.F."/>
            <person name="Kikuchi T."/>
            <person name="Tsai I.J."/>
        </authorList>
    </citation>
    <scope>NUCLEOTIDE SEQUENCE [LARGE SCALE GENOMIC DNA]</scope>
    <source>
        <strain evidence="2 3">FFPRI411160</strain>
    </source>
</reference>
<accession>A0A286UC84</accession>
<evidence type="ECO:0000313" key="3">
    <source>
        <dbReference type="Proteomes" id="UP000217199"/>
    </source>
</evidence>
<name>A0A286UC84_9AGAM</name>
<dbReference type="SUPFAM" id="SSF81383">
    <property type="entry name" value="F-box domain"/>
    <property type="match status" value="1"/>
</dbReference>
<evidence type="ECO:0000259" key="1">
    <source>
        <dbReference type="PROSITE" id="PS50181"/>
    </source>
</evidence>
<keyword evidence="3" id="KW-1185">Reference proteome</keyword>
<dbReference type="SUPFAM" id="SSF50978">
    <property type="entry name" value="WD40 repeat-like"/>
    <property type="match status" value="1"/>
</dbReference>
<dbReference type="EMBL" id="NBII01000007">
    <property type="protein sequence ID" value="PAV17135.1"/>
    <property type="molecule type" value="Genomic_DNA"/>
</dbReference>
<dbReference type="InterPro" id="IPR036047">
    <property type="entry name" value="F-box-like_dom_sf"/>
</dbReference>
<dbReference type="InterPro" id="IPR036322">
    <property type="entry name" value="WD40_repeat_dom_sf"/>
</dbReference>
<dbReference type="AlphaFoldDB" id="A0A286UC84"/>
<dbReference type="CDD" id="cd09917">
    <property type="entry name" value="F-box_SF"/>
    <property type="match status" value="1"/>
</dbReference>
<protein>
    <recommendedName>
        <fullName evidence="1">F-box domain-containing protein</fullName>
    </recommendedName>
</protein>
<proteinExistence type="predicted"/>
<gene>
    <name evidence="2" type="ORF">PNOK_0719900</name>
</gene>
<dbReference type="InParanoid" id="A0A286UC84"/>
<dbReference type="InterPro" id="IPR015943">
    <property type="entry name" value="WD40/YVTN_repeat-like_dom_sf"/>
</dbReference>
<dbReference type="Proteomes" id="UP000217199">
    <property type="component" value="Unassembled WGS sequence"/>
</dbReference>
<dbReference type="Gene3D" id="2.130.10.10">
    <property type="entry name" value="YVTN repeat-like/Quinoprotein amine dehydrogenase"/>
    <property type="match status" value="1"/>
</dbReference>
<feature type="domain" description="F-box" evidence="1">
    <location>
        <begin position="7"/>
        <end position="55"/>
    </location>
</feature>
<dbReference type="Pfam" id="PF12937">
    <property type="entry name" value="F-box-like"/>
    <property type="match status" value="1"/>
</dbReference>
<dbReference type="PROSITE" id="PS50181">
    <property type="entry name" value="FBOX"/>
    <property type="match status" value="1"/>
</dbReference>
<organism evidence="2 3">
    <name type="scientific">Pyrrhoderma noxium</name>
    <dbReference type="NCBI Taxonomy" id="2282107"/>
    <lineage>
        <taxon>Eukaryota</taxon>
        <taxon>Fungi</taxon>
        <taxon>Dikarya</taxon>
        <taxon>Basidiomycota</taxon>
        <taxon>Agaricomycotina</taxon>
        <taxon>Agaricomycetes</taxon>
        <taxon>Hymenochaetales</taxon>
        <taxon>Hymenochaetaceae</taxon>
        <taxon>Pyrrhoderma</taxon>
    </lineage>
</organism>
<dbReference type="InterPro" id="IPR001810">
    <property type="entry name" value="F-box_dom"/>
</dbReference>